<sequence length="333" mass="36639">MQTGLISFVYGTIKKRRRERRATEYNRLSSGGAPSTQRRSESERYITSPAYGGGGGRSQSCRLVARPPADDFDLSHGERSLQLGGRATQEEGLPENERRLSSRSRRFSSSLRGLFGFRGLPEKEPFPPAGDERRLSSRSRRFSSLRLFGFGGLPEKEPFPPAGDGRRLSSSTCTACTGDRSPRKSEKSPAPPLLLRFGTDHCSMSMEGIIPLVSGAIKRRRRAKKAVDYELLSSAGAPAPTWGHQERSTGAAYHSRSQSCRFPARSPDDELCSSRDEGDRALPEGLRDEPFTPAGGDGLRGLSSRSRRFSSMRLNECRICARLGVRVQRPAGT</sequence>
<accession>A0A835L0E0</accession>
<feature type="region of interest" description="Disordered" evidence="1">
    <location>
        <begin position="19"/>
        <end position="105"/>
    </location>
</feature>
<evidence type="ECO:0000313" key="3">
    <source>
        <dbReference type="Proteomes" id="UP000636709"/>
    </source>
</evidence>
<dbReference type="AlphaFoldDB" id="A0A835L0E0"/>
<organism evidence="2 3">
    <name type="scientific">Digitaria exilis</name>
    <dbReference type="NCBI Taxonomy" id="1010633"/>
    <lineage>
        <taxon>Eukaryota</taxon>
        <taxon>Viridiplantae</taxon>
        <taxon>Streptophyta</taxon>
        <taxon>Embryophyta</taxon>
        <taxon>Tracheophyta</taxon>
        <taxon>Spermatophyta</taxon>
        <taxon>Magnoliopsida</taxon>
        <taxon>Liliopsida</taxon>
        <taxon>Poales</taxon>
        <taxon>Poaceae</taxon>
        <taxon>PACMAD clade</taxon>
        <taxon>Panicoideae</taxon>
        <taxon>Panicodae</taxon>
        <taxon>Paniceae</taxon>
        <taxon>Anthephorinae</taxon>
        <taxon>Digitaria</taxon>
    </lineage>
</organism>
<protein>
    <submittedName>
        <fullName evidence="2">Uncharacterized protein</fullName>
    </submittedName>
</protein>
<comment type="caution">
    <text evidence="2">The sequence shown here is derived from an EMBL/GenBank/DDBJ whole genome shotgun (WGS) entry which is preliminary data.</text>
</comment>
<feature type="region of interest" description="Disordered" evidence="1">
    <location>
        <begin position="253"/>
        <end position="304"/>
    </location>
</feature>
<feature type="compositionally biased region" description="Polar residues" evidence="1">
    <location>
        <begin position="26"/>
        <end position="37"/>
    </location>
</feature>
<feature type="region of interest" description="Disordered" evidence="1">
    <location>
        <begin position="118"/>
        <end position="137"/>
    </location>
</feature>
<feature type="compositionally biased region" description="Basic and acidic residues" evidence="1">
    <location>
        <begin position="266"/>
        <end position="290"/>
    </location>
</feature>
<evidence type="ECO:0000313" key="2">
    <source>
        <dbReference type="EMBL" id="KAF8780793.1"/>
    </source>
</evidence>
<keyword evidence="3" id="KW-1185">Reference proteome</keyword>
<dbReference type="Proteomes" id="UP000636709">
    <property type="component" value="Unassembled WGS sequence"/>
</dbReference>
<feature type="region of interest" description="Disordered" evidence="1">
    <location>
        <begin position="153"/>
        <end position="192"/>
    </location>
</feature>
<dbReference type="OrthoDB" id="664786at2759"/>
<evidence type="ECO:0000256" key="1">
    <source>
        <dbReference type="SAM" id="MobiDB-lite"/>
    </source>
</evidence>
<name>A0A835L0E0_9POAL</name>
<dbReference type="PANTHER" id="PTHR35485:SF9">
    <property type="entry name" value="OS09G0518750 PROTEIN"/>
    <property type="match status" value="1"/>
</dbReference>
<gene>
    <name evidence="2" type="ORF">HU200_000735</name>
</gene>
<dbReference type="PANTHER" id="PTHR35485">
    <property type="entry name" value="OS01G0888900 PROTEIN"/>
    <property type="match status" value="1"/>
</dbReference>
<reference evidence="2" key="1">
    <citation type="submission" date="2020-07" db="EMBL/GenBank/DDBJ databases">
        <title>Genome sequence and genetic diversity analysis of an under-domesticated orphan crop, white fonio (Digitaria exilis).</title>
        <authorList>
            <person name="Bennetzen J.L."/>
            <person name="Chen S."/>
            <person name="Ma X."/>
            <person name="Wang X."/>
            <person name="Yssel A.E.J."/>
            <person name="Chaluvadi S.R."/>
            <person name="Johnson M."/>
            <person name="Gangashetty P."/>
            <person name="Hamidou F."/>
            <person name="Sanogo M.D."/>
            <person name="Zwaenepoel A."/>
            <person name="Wallace J."/>
            <person name="Van De Peer Y."/>
            <person name="Van Deynze A."/>
        </authorList>
    </citation>
    <scope>NUCLEOTIDE SEQUENCE</scope>
    <source>
        <tissue evidence="2">Leaves</tissue>
    </source>
</reference>
<dbReference type="EMBL" id="JACEFO010000112">
    <property type="protein sequence ID" value="KAF8780793.1"/>
    <property type="molecule type" value="Genomic_DNA"/>
</dbReference>
<feature type="compositionally biased region" description="Basic and acidic residues" evidence="1">
    <location>
        <begin position="120"/>
        <end position="135"/>
    </location>
</feature>
<proteinExistence type="predicted"/>